<name>A0ABQ3V2Z1_9CHLR</name>
<keyword evidence="9" id="KW-1185">Reference proteome</keyword>
<keyword evidence="3 6" id="KW-0815">Transposition</keyword>
<evidence type="ECO:0000313" key="9">
    <source>
        <dbReference type="Proteomes" id="UP000654345"/>
    </source>
</evidence>
<gene>
    <name evidence="8" type="ORF">KSB_76070</name>
</gene>
<dbReference type="Proteomes" id="UP000654345">
    <property type="component" value="Unassembled WGS sequence"/>
</dbReference>
<proteinExistence type="inferred from homology"/>
<evidence type="ECO:0000256" key="2">
    <source>
        <dbReference type="ARBA" id="ARBA00010961"/>
    </source>
</evidence>
<keyword evidence="6" id="KW-0814">Transposable element</keyword>
<evidence type="ECO:0000256" key="7">
    <source>
        <dbReference type="SAM" id="MobiDB-lite"/>
    </source>
</evidence>
<organism evidence="8 9">
    <name type="scientific">Ktedonobacter robiniae</name>
    <dbReference type="NCBI Taxonomy" id="2778365"/>
    <lineage>
        <taxon>Bacteria</taxon>
        <taxon>Bacillati</taxon>
        <taxon>Chloroflexota</taxon>
        <taxon>Ktedonobacteria</taxon>
        <taxon>Ktedonobacterales</taxon>
        <taxon>Ktedonobacteraceae</taxon>
        <taxon>Ktedonobacter</taxon>
    </lineage>
</organism>
<keyword evidence="4 6" id="KW-0238">DNA-binding</keyword>
<evidence type="ECO:0000256" key="1">
    <source>
        <dbReference type="ARBA" id="ARBA00002190"/>
    </source>
</evidence>
<comment type="similarity">
    <text evidence="2 6">Belongs to the transposase mutator family.</text>
</comment>
<comment type="caution">
    <text evidence="8">The sequence shown here is derived from an EMBL/GenBank/DDBJ whole genome shotgun (WGS) entry which is preliminary data.</text>
</comment>
<evidence type="ECO:0000256" key="4">
    <source>
        <dbReference type="ARBA" id="ARBA00023125"/>
    </source>
</evidence>
<evidence type="ECO:0000256" key="3">
    <source>
        <dbReference type="ARBA" id="ARBA00022578"/>
    </source>
</evidence>
<dbReference type="InterPro" id="IPR001207">
    <property type="entry name" value="Transposase_mutator"/>
</dbReference>
<protein>
    <recommendedName>
        <fullName evidence="6">Mutator family transposase</fullName>
    </recommendedName>
</protein>
<feature type="region of interest" description="Disordered" evidence="7">
    <location>
        <begin position="50"/>
        <end position="77"/>
    </location>
</feature>
<evidence type="ECO:0000256" key="6">
    <source>
        <dbReference type="RuleBase" id="RU365089"/>
    </source>
</evidence>
<dbReference type="PANTHER" id="PTHR33217">
    <property type="entry name" value="TRANSPOSASE FOR INSERTION SEQUENCE ELEMENT IS1081"/>
    <property type="match status" value="1"/>
</dbReference>
<sequence length="145" mass="16295">MTVRRELIDELLKECTDPKEILAEGGLLKQLTSALIERCLETEMEEHLGCPKHAKRSETTRNNRNGSSRKALKGSQGEITIAVPRDRKASFGPALIPKHQTRLDGFEDKILALYARGMTTCDIHAQVHDLYGVIISSLLHHQKRV</sequence>
<keyword evidence="5 6" id="KW-0233">DNA recombination</keyword>
<evidence type="ECO:0000313" key="8">
    <source>
        <dbReference type="EMBL" id="GHO59132.1"/>
    </source>
</evidence>
<dbReference type="Pfam" id="PF00872">
    <property type="entry name" value="Transposase_mut"/>
    <property type="match status" value="1"/>
</dbReference>
<evidence type="ECO:0000256" key="5">
    <source>
        <dbReference type="ARBA" id="ARBA00023172"/>
    </source>
</evidence>
<reference evidence="8 9" key="1">
    <citation type="journal article" date="2021" name="Int. J. Syst. Evol. Microbiol.">
        <title>Reticulibacter mediterranei gen. nov., sp. nov., within the new family Reticulibacteraceae fam. nov., and Ktedonospora formicarum gen. nov., sp. nov., Ktedonobacter robiniae sp. nov., Dictyobacter formicarum sp. nov. and Dictyobacter arantiisoli sp. nov., belonging to the class Ktedonobacteria.</title>
        <authorList>
            <person name="Yabe S."/>
            <person name="Zheng Y."/>
            <person name="Wang C.M."/>
            <person name="Sakai Y."/>
            <person name="Abe K."/>
            <person name="Yokota A."/>
            <person name="Donadio S."/>
            <person name="Cavaletti L."/>
            <person name="Monciardini P."/>
        </authorList>
    </citation>
    <scope>NUCLEOTIDE SEQUENCE [LARGE SCALE GENOMIC DNA]</scope>
    <source>
        <strain evidence="8 9">SOSP1-30</strain>
    </source>
</reference>
<dbReference type="EMBL" id="BNJG01000003">
    <property type="protein sequence ID" value="GHO59132.1"/>
    <property type="molecule type" value="Genomic_DNA"/>
</dbReference>
<comment type="function">
    <text evidence="1 6">Required for the transposition of the insertion element.</text>
</comment>
<accession>A0ABQ3V2Z1</accession>
<dbReference type="PANTHER" id="PTHR33217:SF5">
    <property type="entry name" value="MUTATOR FAMILY TRANSPOSASE"/>
    <property type="match status" value="1"/>
</dbReference>